<feature type="region of interest" description="Disordered" evidence="1">
    <location>
        <begin position="57"/>
        <end position="85"/>
    </location>
</feature>
<feature type="transmembrane region" description="Helical" evidence="2">
    <location>
        <begin position="12"/>
        <end position="33"/>
    </location>
</feature>
<dbReference type="EMBL" id="FJVC01000507">
    <property type="protein sequence ID" value="CZT51728.1"/>
    <property type="molecule type" value="Genomic_DNA"/>
</dbReference>
<dbReference type="Proteomes" id="UP000177625">
    <property type="component" value="Unassembled WGS sequence"/>
</dbReference>
<keyword evidence="2" id="KW-1133">Transmembrane helix</keyword>
<dbReference type="AlphaFoldDB" id="A0A1E1MRN3"/>
<evidence type="ECO:0000313" key="3">
    <source>
        <dbReference type="EMBL" id="CZT51728.1"/>
    </source>
</evidence>
<evidence type="ECO:0000256" key="1">
    <source>
        <dbReference type="SAM" id="MobiDB-lite"/>
    </source>
</evidence>
<protein>
    <submittedName>
        <fullName evidence="3">Uncharacterized protein</fullName>
    </submittedName>
</protein>
<keyword evidence="2" id="KW-0472">Membrane</keyword>
<gene>
    <name evidence="3" type="ORF">RSE6_12915</name>
</gene>
<organism evidence="3 4">
    <name type="scientific">Rhynchosporium secalis</name>
    <name type="common">Barley scald fungus</name>
    <dbReference type="NCBI Taxonomy" id="38038"/>
    <lineage>
        <taxon>Eukaryota</taxon>
        <taxon>Fungi</taxon>
        <taxon>Dikarya</taxon>
        <taxon>Ascomycota</taxon>
        <taxon>Pezizomycotina</taxon>
        <taxon>Leotiomycetes</taxon>
        <taxon>Helotiales</taxon>
        <taxon>Ploettnerulaceae</taxon>
        <taxon>Rhynchosporium</taxon>
    </lineage>
</organism>
<reference evidence="4" key="1">
    <citation type="submission" date="2016-03" db="EMBL/GenBank/DDBJ databases">
        <authorList>
            <person name="Guldener U."/>
        </authorList>
    </citation>
    <scope>NUCLEOTIDE SEQUENCE [LARGE SCALE GENOMIC DNA]</scope>
</reference>
<name>A0A1E1MRN3_RHYSE</name>
<sequence length="85" mass="9577">MSDMTHERQAMAHITCLLVSAAFPTILHTYVAMLRDMVDRFLTTCRRAVTGVSSYPNTATGPLIGSRFTMEDAEHRSRDDKRKST</sequence>
<accession>A0A1E1MRN3</accession>
<feature type="compositionally biased region" description="Basic and acidic residues" evidence="1">
    <location>
        <begin position="69"/>
        <end position="85"/>
    </location>
</feature>
<keyword evidence="4" id="KW-1185">Reference proteome</keyword>
<evidence type="ECO:0000313" key="4">
    <source>
        <dbReference type="Proteomes" id="UP000177625"/>
    </source>
</evidence>
<proteinExistence type="predicted"/>
<keyword evidence="2" id="KW-0812">Transmembrane</keyword>
<evidence type="ECO:0000256" key="2">
    <source>
        <dbReference type="SAM" id="Phobius"/>
    </source>
</evidence>